<proteinExistence type="predicted"/>
<comment type="caution">
    <text evidence="1">The sequence shown here is derived from an EMBL/GenBank/DDBJ whole genome shotgun (WGS) entry which is preliminary data.</text>
</comment>
<sequence>MDFKQQYFSIWREVWDLHKKYHNIRADDEKAWERLDQECKQLDQQYKNKSEQKFAQSLLLGVVAELERSSKDAGETGTTTTTQP</sequence>
<dbReference type="RefSeq" id="WP_118049869.1">
    <property type="nucleotide sequence ID" value="NZ_CABJFK010000001.1"/>
</dbReference>
<evidence type="ECO:0000313" key="2">
    <source>
        <dbReference type="Proteomes" id="UP000283745"/>
    </source>
</evidence>
<dbReference type="AlphaFoldDB" id="A0A414JB94"/>
<dbReference type="EMBL" id="QSKF01000001">
    <property type="protein sequence ID" value="RHE41766.1"/>
    <property type="molecule type" value="Genomic_DNA"/>
</dbReference>
<dbReference type="Proteomes" id="UP000283745">
    <property type="component" value="Unassembled WGS sequence"/>
</dbReference>
<evidence type="ECO:0000313" key="1">
    <source>
        <dbReference type="EMBL" id="RHE41766.1"/>
    </source>
</evidence>
<gene>
    <name evidence="1" type="ORF">DW740_00135</name>
</gene>
<protein>
    <submittedName>
        <fullName evidence="1">Uncharacterized protein</fullName>
    </submittedName>
</protein>
<reference evidence="1 2" key="1">
    <citation type="submission" date="2018-08" db="EMBL/GenBank/DDBJ databases">
        <title>A genome reference for cultivated species of the human gut microbiota.</title>
        <authorList>
            <person name="Zou Y."/>
            <person name="Xue W."/>
            <person name="Luo G."/>
        </authorList>
    </citation>
    <scope>NUCLEOTIDE SEQUENCE [LARGE SCALE GENOMIC DNA]</scope>
    <source>
        <strain evidence="1 2">AM28-23</strain>
    </source>
</reference>
<name>A0A414JB94_9FIRM</name>
<organism evidence="1 2">
    <name type="scientific">Blautia obeum</name>
    <dbReference type="NCBI Taxonomy" id="40520"/>
    <lineage>
        <taxon>Bacteria</taxon>
        <taxon>Bacillati</taxon>
        <taxon>Bacillota</taxon>
        <taxon>Clostridia</taxon>
        <taxon>Lachnospirales</taxon>
        <taxon>Lachnospiraceae</taxon>
        <taxon>Blautia</taxon>
    </lineage>
</organism>
<accession>A0A414JB94</accession>